<evidence type="ECO:0000313" key="2">
    <source>
        <dbReference type="Proteomes" id="UP000033647"/>
    </source>
</evidence>
<keyword evidence="2" id="KW-1185">Reference proteome</keyword>
<dbReference type="Proteomes" id="UP000033647">
    <property type="component" value="Unassembled WGS sequence"/>
</dbReference>
<comment type="caution">
    <text evidence="1">The sequence shown here is derived from an EMBL/GenBank/DDBJ whole genome shotgun (WGS) entry which is preliminary data.</text>
</comment>
<reference evidence="1 2" key="1">
    <citation type="submission" date="2015-03" db="EMBL/GenBank/DDBJ databases">
        <title>RNA-seq based gene annotation and comparative genomics of four Zymoseptoria species reveal species-specific pathogenicity related genes and transposable element activity.</title>
        <authorList>
            <person name="Grandaubert J."/>
            <person name="Bhattacharyya A."/>
            <person name="Stukenbrock E.H."/>
        </authorList>
    </citation>
    <scope>NUCLEOTIDE SEQUENCE [LARGE SCALE GENOMIC DNA]</scope>
    <source>
        <strain evidence="1 2">Zb18110</strain>
    </source>
</reference>
<name>A0A0F4GJM4_9PEZI</name>
<sequence>MSIRARPGWYMPKETFFPFCEDDYPQLEVLQLFFGFHSYWREWVRTGVFASRLVKMFSANSTFRKVAVEMPSVQHGAVYFNTSCLIGPGVFSSVFKQSECERLCDDMRGQLEQALGDGSEGVAVEGKGTMVKHKIQRHTERHANGLFTCAGECRELRLSSMSDVPAATIGLDLP</sequence>
<gene>
    <name evidence="1" type="ORF">TI39_contig516g00007</name>
</gene>
<organism evidence="1 2">
    <name type="scientific">Zymoseptoria brevis</name>
    <dbReference type="NCBI Taxonomy" id="1047168"/>
    <lineage>
        <taxon>Eukaryota</taxon>
        <taxon>Fungi</taxon>
        <taxon>Dikarya</taxon>
        <taxon>Ascomycota</taxon>
        <taxon>Pezizomycotina</taxon>
        <taxon>Dothideomycetes</taxon>
        <taxon>Dothideomycetidae</taxon>
        <taxon>Mycosphaerellales</taxon>
        <taxon>Mycosphaerellaceae</taxon>
        <taxon>Zymoseptoria</taxon>
    </lineage>
</organism>
<dbReference type="EMBL" id="LAFY01000508">
    <property type="protein sequence ID" value="KJX97282.1"/>
    <property type="molecule type" value="Genomic_DNA"/>
</dbReference>
<proteinExistence type="predicted"/>
<dbReference type="AlphaFoldDB" id="A0A0F4GJM4"/>
<accession>A0A0F4GJM4</accession>
<evidence type="ECO:0000313" key="1">
    <source>
        <dbReference type="EMBL" id="KJX97282.1"/>
    </source>
</evidence>
<protein>
    <submittedName>
        <fullName evidence="1">Uncharacterized protein</fullName>
    </submittedName>
</protein>